<dbReference type="Gene3D" id="2.60.40.10">
    <property type="entry name" value="Immunoglobulins"/>
    <property type="match status" value="1"/>
</dbReference>
<dbReference type="InterPro" id="IPR013783">
    <property type="entry name" value="Ig-like_fold"/>
</dbReference>
<dbReference type="InterPro" id="IPR018247">
    <property type="entry name" value="EF_Hand_1_Ca_BS"/>
</dbReference>
<evidence type="ECO:0000256" key="1">
    <source>
        <dbReference type="SAM" id="MobiDB-lite"/>
    </source>
</evidence>
<dbReference type="SUPFAM" id="SSF49299">
    <property type="entry name" value="PKD domain"/>
    <property type="match status" value="1"/>
</dbReference>
<evidence type="ECO:0000313" key="4">
    <source>
        <dbReference type="Proteomes" id="UP000429552"/>
    </source>
</evidence>
<dbReference type="PROSITE" id="PS50093">
    <property type="entry name" value="PKD"/>
    <property type="match status" value="1"/>
</dbReference>
<protein>
    <recommendedName>
        <fullName evidence="2">PKD domain-containing protein</fullName>
    </recommendedName>
</protein>
<proteinExistence type="predicted"/>
<comment type="caution">
    <text evidence="3">The sequence shown here is derived from an EMBL/GenBank/DDBJ whole genome shotgun (WGS) entry which is preliminary data.</text>
</comment>
<dbReference type="CDD" id="cd00146">
    <property type="entry name" value="PKD"/>
    <property type="match status" value="1"/>
</dbReference>
<dbReference type="Pfam" id="PF18911">
    <property type="entry name" value="PKD_4"/>
    <property type="match status" value="1"/>
</dbReference>
<gene>
    <name evidence="3" type="ORF">Sliba_10440</name>
</gene>
<dbReference type="InterPro" id="IPR022409">
    <property type="entry name" value="PKD/Chitinase_dom"/>
</dbReference>
<dbReference type="SUPFAM" id="SSF52266">
    <property type="entry name" value="SGNH hydrolase"/>
    <property type="match status" value="1"/>
</dbReference>
<dbReference type="GO" id="GO:0005975">
    <property type="term" value="P:carbohydrate metabolic process"/>
    <property type="evidence" value="ECO:0007669"/>
    <property type="project" value="UniProtKB-ARBA"/>
</dbReference>
<feature type="region of interest" description="Disordered" evidence="1">
    <location>
        <begin position="42"/>
        <end position="71"/>
    </location>
</feature>
<dbReference type="InterPro" id="IPR000601">
    <property type="entry name" value="PKD_dom"/>
</dbReference>
<dbReference type="AlphaFoldDB" id="A0A640TDK8"/>
<dbReference type="Proteomes" id="UP000429552">
    <property type="component" value="Unassembled WGS sequence"/>
</dbReference>
<dbReference type="EMBL" id="BLIP01000001">
    <property type="protein sequence ID" value="GFE20591.1"/>
    <property type="molecule type" value="Genomic_DNA"/>
</dbReference>
<accession>A0A640TDK8</accession>
<name>A0A640TDK8_STRNI</name>
<dbReference type="PROSITE" id="PS00018">
    <property type="entry name" value="EF_HAND_1"/>
    <property type="match status" value="1"/>
</dbReference>
<reference evidence="3 4" key="1">
    <citation type="submission" date="2019-12" db="EMBL/GenBank/DDBJ databases">
        <title>Whole genome shotgun sequence of Streptomyces libani subsp. libani NBRC 13452.</title>
        <authorList>
            <person name="Ichikawa N."/>
            <person name="Kimura A."/>
            <person name="Kitahashi Y."/>
            <person name="Komaki H."/>
            <person name="Tamura T."/>
        </authorList>
    </citation>
    <scope>NUCLEOTIDE SEQUENCE [LARGE SCALE GENOMIC DNA]</scope>
    <source>
        <strain evidence="3 4">NBRC 13452</strain>
    </source>
</reference>
<dbReference type="SMART" id="SM00089">
    <property type="entry name" value="PKD"/>
    <property type="match status" value="1"/>
</dbReference>
<organism evidence="3 4">
    <name type="scientific">Streptomyces nigrescens</name>
    <dbReference type="NCBI Taxonomy" id="1920"/>
    <lineage>
        <taxon>Bacteria</taxon>
        <taxon>Bacillati</taxon>
        <taxon>Actinomycetota</taxon>
        <taxon>Actinomycetes</taxon>
        <taxon>Kitasatosporales</taxon>
        <taxon>Streptomycetaceae</taxon>
        <taxon>Streptomyces</taxon>
    </lineage>
</organism>
<feature type="domain" description="PKD" evidence="2">
    <location>
        <begin position="569"/>
        <end position="655"/>
    </location>
</feature>
<evidence type="ECO:0000313" key="3">
    <source>
        <dbReference type="EMBL" id="GFE20591.1"/>
    </source>
</evidence>
<evidence type="ECO:0000259" key="2">
    <source>
        <dbReference type="PROSITE" id="PS50093"/>
    </source>
</evidence>
<sequence>MISFTRYGTPPAVHTALPAAIIPTDAEFSWFRTDLNDSENRGVGVKPGWSRWTGRRRAGTGAGSVPRGPGVARRSSAARRFAAAGAAAVLLGQLLLGGNPAAAQAVALPGSAFPLVLDVDMTPNPVCSGAVHGRVQVYDPAAAKAGATVEWRVRAGAKQLADGHLAMTSRIGTAEFRIPYDRVPATETALQIDARIAASPGGHAPGRYGKVWRDTIRRGCDPVRVAAVGDSVVWGQGLDHDQKFSYLTGQSLGRETGRGHQLMDYSISGAVLDAPGLPAGNKDAACLHRTEKQDPDGDGEMEFGEVTQQMPDVFCQLEKAGAQARAGGYGLDAVVINGCINDLDPFFGIGVGITPGSKNLPEAVRRECSGIGAAPENPAKDVPYFSGAKVGYGGRGMRAAIEKAHSLPGRPKVIVADFYYALSRSSSPIPVKTCSTPGVTAARLTSCKGALGRVAERYEQYTQLANAAYHQAAAAANKASSDGPYAVAADGLFTVDNAVLTPDSKVWSTPVTDPAFPLRTRACPELSSTPAQCLSAAVGHPDIAGARQYADSFLLNPSVRKWFHLPRQGPHAQLKAPAKAHVGSEVPLSVTVGGKPPAAGYRYHWYFGDGTQQETDQPAVTHAYDHPGPWLPRLVMTGPEGKKVLVEATRALTAD</sequence>
<dbReference type="InterPro" id="IPR035986">
    <property type="entry name" value="PKD_dom_sf"/>
</dbReference>